<dbReference type="OrthoDB" id="4020008at2"/>
<dbReference type="InterPro" id="IPR002575">
    <property type="entry name" value="Aminoglycoside_PTrfase"/>
</dbReference>
<dbReference type="RefSeq" id="WP_061612586.1">
    <property type="nucleotide sequence ID" value="NZ_JEMA01001084.1"/>
</dbReference>
<accession>A0A150Q3I3</accession>
<evidence type="ECO:0000313" key="3">
    <source>
        <dbReference type="Proteomes" id="UP000075260"/>
    </source>
</evidence>
<dbReference type="Gene3D" id="3.30.200.150">
    <property type="match status" value="1"/>
</dbReference>
<feature type="domain" description="Aminoglycoside phosphotransferase" evidence="1">
    <location>
        <begin position="41"/>
        <end position="227"/>
    </location>
</feature>
<dbReference type="AlphaFoldDB" id="A0A150Q3I3"/>
<comment type="caution">
    <text evidence="2">The sequence shown here is derived from an EMBL/GenBank/DDBJ whole genome shotgun (WGS) entry which is preliminary data.</text>
</comment>
<proteinExistence type="predicted"/>
<gene>
    <name evidence="2" type="ORF">BE15_42340</name>
</gene>
<evidence type="ECO:0000259" key="1">
    <source>
        <dbReference type="Pfam" id="PF01636"/>
    </source>
</evidence>
<reference evidence="2 3" key="1">
    <citation type="submission" date="2014-02" db="EMBL/GenBank/DDBJ databases">
        <title>The small core and large imbalanced accessory genome model reveals a collaborative survival strategy of Sorangium cellulosum strains in nature.</title>
        <authorList>
            <person name="Han K."/>
            <person name="Peng R."/>
            <person name="Blom J."/>
            <person name="Li Y.-Z."/>
        </authorList>
    </citation>
    <scope>NUCLEOTIDE SEQUENCE [LARGE SCALE GENOMIC DNA]</scope>
    <source>
        <strain evidence="2 3">So0008-312</strain>
    </source>
</reference>
<dbReference type="InterPro" id="IPR011009">
    <property type="entry name" value="Kinase-like_dom_sf"/>
</dbReference>
<dbReference type="SUPFAM" id="SSF56112">
    <property type="entry name" value="Protein kinase-like (PK-like)"/>
    <property type="match status" value="1"/>
</dbReference>
<sequence>MGSVDNDAVSIEDDAPLLQVMSHLGIDKDALLGIGGEACVFALGEDRIARVHHPGAARETVARRAQLLDDLHRSAGAVPFSIPRVLEITEAHGRVLTIEPRLAGRPLLHVLGEVAGAERDNLLVRFLDASTRLCALRLDHAWYGDLCEAEPIRASCHRSYLEQRARKSLACAGSAFAGVDPARLAAALPEPVGPSFVHLDLFPGNVLVEDQEVSAVIDFGGPCVLGDARLEPLSAVCYLTPFITPTATARDRRLAREWLEGQHLGALLEPAERWLAARWSFARDDVSLHRWCQRVLLGPAAPP</sequence>
<dbReference type="Pfam" id="PF01636">
    <property type="entry name" value="APH"/>
    <property type="match status" value="1"/>
</dbReference>
<organism evidence="2 3">
    <name type="scientific">Sorangium cellulosum</name>
    <name type="common">Polyangium cellulosum</name>
    <dbReference type="NCBI Taxonomy" id="56"/>
    <lineage>
        <taxon>Bacteria</taxon>
        <taxon>Pseudomonadati</taxon>
        <taxon>Myxococcota</taxon>
        <taxon>Polyangia</taxon>
        <taxon>Polyangiales</taxon>
        <taxon>Polyangiaceae</taxon>
        <taxon>Sorangium</taxon>
    </lineage>
</organism>
<evidence type="ECO:0000313" key="2">
    <source>
        <dbReference type="EMBL" id="KYF62577.1"/>
    </source>
</evidence>
<protein>
    <recommendedName>
        <fullName evidence="1">Aminoglycoside phosphotransferase domain-containing protein</fullName>
    </recommendedName>
</protein>
<dbReference type="Proteomes" id="UP000075260">
    <property type="component" value="Unassembled WGS sequence"/>
</dbReference>
<name>A0A150Q3I3_SORCE</name>
<dbReference type="Gene3D" id="3.90.1200.10">
    <property type="match status" value="1"/>
</dbReference>
<dbReference type="EMBL" id="JEMA01001084">
    <property type="protein sequence ID" value="KYF62577.1"/>
    <property type="molecule type" value="Genomic_DNA"/>
</dbReference>